<dbReference type="AlphaFoldDB" id="T1GB27"/>
<evidence type="ECO:0008006" key="3">
    <source>
        <dbReference type="Google" id="ProtNLM"/>
    </source>
</evidence>
<evidence type="ECO:0000313" key="1">
    <source>
        <dbReference type="EnsemblMetazoa" id="MESCA000448-PA"/>
    </source>
</evidence>
<dbReference type="EnsemblMetazoa" id="MESCA000448-RA">
    <property type="protein sequence ID" value="MESCA000448-PA"/>
    <property type="gene ID" value="MESCA000448"/>
</dbReference>
<dbReference type="HOGENOM" id="CLU_2504280_0_0_1"/>
<reference evidence="2" key="1">
    <citation type="submission" date="2013-02" db="EMBL/GenBank/DDBJ databases">
        <authorList>
            <person name="Hughes D."/>
        </authorList>
    </citation>
    <scope>NUCLEOTIDE SEQUENCE</scope>
    <source>
        <strain>Durham</strain>
        <strain evidence="2">NC isolate 2 -- Noor lab</strain>
    </source>
</reference>
<reference evidence="1" key="2">
    <citation type="submission" date="2015-06" db="UniProtKB">
        <authorList>
            <consortium name="EnsemblMetazoa"/>
        </authorList>
    </citation>
    <scope>IDENTIFICATION</scope>
</reference>
<name>T1GB27_MEGSC</name>
<organism evidence="1 2">
    <name type="scientific">Megaselia scalaris</name>
    <name type="common">Humpbacked fly</name>
    <name type="synonym">Phora scalaris</name>
    <dbReference type="NCBI Taxonomy" id="36166"/>
    <lineage>
        <taxon>Eukaryota</taxon>
        <taxon>Metazoa</taxon>
        <taxon>Ecdysozoa</taxon>
        <taxon>Arthropoda</taxon>
        <taxon>Hexapoda</taxon>
        <taxon>Insecta</taxon>
        <taxon>Pterygota</taxon>
        <taxon>Neoptera</taxon>
        <taxon>Endopterygota</taxon>
        <taxon>Diptera</taxon>
        <taxon>Brachycera</taxon>
        <taxon>Muscomorpha</taxon>
        <taxon>Platypezoidea</taxon>
        <taxon>Phoridae</taxon>
        <taxon>Megaseliini</taxon>
        <taxon>Megaselia</taxon>
    </lineage>
</organism>
<keyword evidence="2" id="KW-1185">Reference proteome</keyword>
<protein>
    <recommendedName>
        <fullName evidence="3">Reverse transcriptase domain-containing protein</fullName>
    </recommendedName>
</protein>
<evidence type="ECO:0000313" key="2">
    <source>
        <dbReference type="Proteomes" id="UP000015102"/>
    </source>
</evidence>
<sequence>TITHILTSNFNECITKGEFPDCLKETVITPNFKEGDKILHQLNFCLDKGQYVVLLFIDLRKAFDLVEHTSMLEILDKLGIRGVSLK</sequence>
<proteinExistence type="predicted"/>
<dbReference type="EMBL" id="CAQQ02107595">
    <property type="status" value="NOT_ANNOTATED_CDS"/>
    <property type="molecule type" value="Genomic_DNA"/>
</dbReference>
<accession>T1GB27</accession>
<dbReference type="Proteomes" id="UP000015102">
    <property type="component" value="Unassembled WGS sequence"/>
</dbReference>